<sequence length="143" mass="16068">MDIFLKLDAFFEEFVELRGLPATSDQINEAQKLLNVQFNEQYINFIKRFGGAFAGISIHAFSNESLIGKATVVDFTLKFRDTYGESVPRELRNSYVISDDGSGNPILMDTAGKITIYFHDSGESELLYNSLQELLASTILKII</sequence>
<dbReference type="OrthoDB" id="2736282at2"/>
<proteinExistence type="predicted"/>
<evidence type="ECO:0000313" key="3">
    <source>
        <dbReference type="Proteomes" id="UP000000779"/>
    </source>
</evidence>
<feature type="domain" description="Knr4/Smi1-like" evidence="1">
    <location>
        <begin position="21"/>
        <end position="137"/>
    </location>
</feature>
<dbReference type="HOGENOM" id="CLU_135026_0_0_9"/>
<gene>
    <name evidence="2" type="ordered locus">lwe2723</name>
</gene>
<dbReference type="KEGG" id="lwe:lwe2723"/>
<organism evidence="2 3">
    <name type="scientific">Listeria welshimeri serovar 6b (strain ATCC 35897 / DSM 20650 / CCUG 15529 / CIP 8149 / NCTC 11857 / SLCC 5334 / V8)</name>
    <dbReference type="NCBI Taxonomy" id="386043"/>
    <lineage>
        <taxon>Bacteria</taxon>
        <taxon>Bacillati</taxon>
        <taxon>Bacillota</taxon>
        <taxon>Bacilli</taxon>
        <taxon>Bacillales</taxon>
        <taxon>Listeriaceae</taxon>
        <taxon>Listeria</taxon>
    </lineage>
</organism>
<reference evidence="2 3" key="1">
    <citation type="journal article" date="2006" name="J. Bacteriol.">
        <title>Whole-genome sequence of Listeria welshimeri reveals common steps in genome reduction with Listeria innocua as compared to Listeria monocytogenes.</title>
        <authorList>
            <person name="Hain T."/>
            <person name="Steinweg C."/>
            <person name="Kuenne C.T."/>
            <person name="Billion A."/>
            <person name="Ghai R."/>
            <person name="Chatterjee S.S."/>
            <person name="Domann E."/>
            <person name="Kaerst U."/>
            <person name="Goesmann A."/>
            <person name="Bekel T."/>
            <person name="Bartels D."/>
            <person name="Kaiser O."/>
            <person name="Meyer F."/>
            <person name="Puehler A."/>
            <person name="Weisshaar B."/>
            <person name="Wehland J."/>
            <person name="Liang C."/>
            <person name="Dandekar T."/>
            <person name="Lampidis R."/>
            <person name="Kreft J."/>
            <person name="Goebel W."/>
            <person name="Chakraborty T."/>
        </authorList>
    </citation>
    <scope>NUCLEOTIDE SEQUENCE [LARGE SCALE GENOMIC DNA]</scope>
    <source>
        <strain evidence="3">ATCC 35897 / DSM 20650 / CIP 8149 / NCTC 11857 / SLCC 5334 / V8</strain>
    </source>
</reference>
<dbReference type="InterPro" id="IPR018958">
    <property type="entry name" value="Knr4/Smi1-like_dom"/>
</dbReference>
<evidence type="ECO:0000313" key="2">
    <source>
        <dbReference type="EMBL" id="CAK22141.1"/>
    </source>
</evidence>
<dbReference type="InterPro" id="IPR037883">
    <property type="entry name" value="Knr4/Smi1-like_sf"/>
</dbReference>
<evidence type="ECO:0000259" key="1">
    <source>
        <dbReference type="SMART" id="SM00860"/>
    </source>
</evidence>
<name>A0AMA9_LISW6</name>
<dbReference type="EMBL" id="AM263198">
    <property type="protein sequence ID" value="CAK22141.1"/>
    <property type="molecule type" value="Genomic_DNA"/>
</dbReference>
<dbReference type="AlphaFoldDB" id="A0AMA9"/>
<protein>
    <recommendedName>
        <fullName evidence="1">Knr4/Smi1-like domain-containing protein</fullName>
    </recommendedName>
</protein>
<dbReference type="Pfam" id="PF14567">
    <property type="entry name" value="SUKH_5"/>
    <property type="match status" value="1"/>
</dbReference>
<dbReference type="SUPFAM" id="SSF160631">
    <property type="entry name" value="SMI1/KNR4-like"/>
    <property type="match status" value="1"/>
</dbReference>
<dbReference type="Gene3D" id="3.40.1580.10">
    <property type="entry name" value="SMI1/KNR4-like"/>
    <property type="match status" value="1"/>
</dbReference>
<dbReference type="Proteomes" id="UP000000779">
    <property type="component" value="Chromosome"/>
</dbReference>
<dbReference type="GeneID" id="61190645"/>
<dbReference type="eggNOG" id="ENOG5032Z7W">
    <property type="taxonomic scope" value="Bacteria"/>
</dbReference>
<dbReference type="RefSeq" id="WP_011703412.1">
    <property type="nucleotide sequence ID" value="NC_008555.1"/>
</dbReference>
<accession>A0AMA9</accession>
<dbReference type="SMART" id="SM00860">
    <property type="entry name" value="SMI1_KNR4"/>
    <property type="match status" value="1"/>
</dbReference>